<accession>A0AAD5X2U3</accession>
<comment type="caution">
    <text evidence="2">The sequence shown here is derived from an EMBL/GenBank/DDBJ whole genome shotgun (WGS) entry which is preliminary data.</text>
</comment>
<sequence length="59" mass="6770">MQNNASTRERHAVYESRRSARKKHDDEKADPFGTSKEDVPPARGRWILVINRVQHGVNG</sequence>
<keyword evidence="3" id="KW-1185">Reference proteome</keyword>
<evidence type="ECO:0000313" key="3">
    <source>
        <dbReference type="Proteomes" id="UP001212841"/>
    </source>
</evidence>
<reference evidence="2" key="1">
    <citation type="submission" date="2020-05" db="EMBL/GenBank/DDBJ databases">
        <title>Phylogenomic resolution of chytrid fungi.</title>
        <authorList>
            <person name="Stajich J.E."/>
            <person name="Amses K."/>
            <person name="Simmons R."/>
            <person name="Seto K."/>
            <person name="Myers J."/>
            <person name="Bonds A."/>
            <person name="Quandt C.A."/>
            <person name="Barry K."/>
            <person name="Liu P."/>
            <person name="Grigoriev I."/>
            <person name="Longcore J.E."/>
            <person name="James T.Y."/>
        </authorList>
    </citation>
    <scope>NUCLEOTIDE SEQUENCE</scope>
    <source>
        <strain evidence="2">JEL0318</strain>
    </source>
</reference>
<evidence type="ECO:0000256" key="1">
    <source>
        <dbReference type="SAM" id="MobiDB-lite"/>
    </source>
</evidence>
<feature type="non-terminal residue" evidence="2">
    <location>
        <position position="59"/>
    </location>
</feature>
<feature type="region of interest" description="Disordered" evidence="1">
    <location>
        <begin position="1"/>
        <end position="41"/>
    </location>
</feature>
<dbReference type="AlphaFoldDB" id="A0AAD5X2U3"/>
<proteinExistence type="predicted"/>
<evidence type="ECO:0000313" key="2">
    <source>
        <dbReference type="EMBL" id="KAJ3048962.1"/>
    </source>
</evidence>
<dbReference type="EMBL" id="JADGJD010000712">
    <property type="protein sequence ID" value="KAJ3048962.1"/>
    <property type="molecule type" value="Genomic_DNA"/>
</dbReference>
<gene>
    <name evidence="2" type="ORF">HK097_010041</name>
</gene>
<feature type="compositionally biased region" description="Basic and acidic residues" evidence="1">
    <location>
        <begin position="7"/>
        <end position="40"/>
    </location>
</feature>
<organism evidence="2 3">
    <name type="scientific">Rhizophlyctis rosea</name>
    <dbReference type="NCBI Taxonomy" id="64517"/>
    <lineage>
        <taxon>Eukaryota</taxon>
        <taxon>Fungi</taxon>
        <taxon>Fungi incertae sedis</taxon>
        <taxon>Chytridiomycota</taxon>
        <taxon>Chytridiomycota incertae sedis</taxon>
        <taxon>Chytridiomycetes</taxon>
        <taxon>Rhizophlyctidales</taxon>
        <taxon>Rhizophlyctidaceae</taxon>
        <taxon>Rhizophlyctis</taxon>
    </lineage>
</organism>
<protein>
    <submittedName>
        <fullName evidence="2">Uncharacterized protein</fullName>
    </submittedName>
</protein>
<dbReference type="Proteomes" id="UP001212841">
    <property type="component" value="Unassembled WGS sequence"/>
</dbReference>
<name>A0AAD5X2U3_9FUNG</name>